<dbReference type="EMBL" id="AHHD01000286">
    <property type="protein sequence ID" value="EKG16030.1"/>
    <property type="molecule type" value="Genomic_DNA"/>
</dbReference>
<sequence>MYHVVCIVGVTTGLFWARPEDAHHLIGPWTQCYTLANFWGRTWHQNFRRALQVPSRAIARDVAGAPQGSTLSRRIQWYVAFTISGLYHYAAAKTTLPSQSFAKTLTFFALMPNLLVIEDYAKSFAQRRFGCSGRHWRLFGFIWTFATLTIAGAGFVDDLVTHGLVTARPILPFSLTTIVLNLAFGRIV</sequence>
<evidence type="ECO:0000256" key="4">
    <source>
        <dbReference type="ARBA" id="ARBA00022679"/>
    </source>
</evidence>
<evidence type="ECO:0000313" key="10">
    <source>
        <dbReference type="EMBL" id="EKG16030.1"/>
    </source>
</evidence>
<dbReference type="GO" id="GO:0016020">
    <property type="term" value="C:membrane"/>
    <property type="evidence" value="ECO:0007669"/>
    <property type="project" value="UniProtKB-SubCell"/>
</dbReference>
<evidence type="ECO:0000256" key="5">
    <source>
        <dbReference type="ARBA" id="ARBA00022692"/>
    </source>
</evidence>
<dbReference type="PANTHER" id="PTHR31595">
    <property type="entry name" value="LONG-CHAIN-ALCOHOL O-FATTY-ACYLTRANSFERASE 3-RELATED"/>
    <property type="match status" value="1"/>
</dbReference>
<gene>
    <name evidence="10" type="ORF">MPH_06724</name>
</gene>
<proteinExistence type="inferred from homology"/>
<dbReference type="InParanoid" id="K2SGT5"/>
<keyword evidence="7 8" id="KW-0472">Membrane</keyword>
<comment type="similarity">
    <text evidence="3">Belongs to the wax synthase family.</text>
</comment>
<evidence type="ECO:0000256" key="7">
    <source>
        <dbReference type="ARBA" id="ARBA00023136"/>
    </source>
</evidence>
<evidence type="ECO:0000256" key="6">
    <source>
        <dbReference type="ARBA" id="ARBA00022989"/>
    </source>
</evidence>
<comment type="caution">
    <text evidence="10">The sequence shown here is derived from an EMBL/GenBank/DDBJ whole genome shotgun (WGS) entry which is preliminary data.</text>
</comment>
<feature type="transmembrane region" description="Helical" evidence="8">
    <location>
        <begin position="162"/>
        <end position="184"/>
    </location>
</feature>
<name>K2SGT5_MACPH</name>
<dbReference type="VEuPathDB" id="FungiDB:MPH_06724"/>
<comment type="subcellular location">
    <subcellularLocation>
        <location evidence="1">Membrane</location>
        <topology evidence="1">Multi-pass membrane protein</topology>
    </subcellularLocation>
</comment>
<dbReference type="PANTHER" id="PTHR31595:SF57">
    <property type="entry name" value="OS04G0481900 PROTEIN"/>
    <property type="match status" value="1"/>
</dbReference>
<evidence type="ECO:0000313" key="11">
    <source>
        <dbReference type="Proteomes" id="UP000007129"/>
    </source>
</evidence>
<evidence type="ECO:0000256" key="8">
    <source>
        <dbReference type="SAM" id="Phobius"/>
    </source>
</evidence>
<keyword evidence="4" id="KW-0808">Transferase</keyword>
<dbReference type="GO" id="GO:0008374">
    <property type="term" value="F:O-acyltransferase activity"/>
    <property type="evidence" value="ECO:0007669"/>
    <property type="project" value="InterPro"/>
</dbReference>
<dbReference type="InterPro" id="IPR032805">
    <property type="entry name" value="Wax_synthase_dom"/>
</dbReference>
<dbReference type="OrthoDB" id="1077582at2759"/>
<evidence type="ECO:0000256" key="2">
    <source>
        <dbReference type="ARBA" id="ARBA00005179"/>
    </source>
</evidence>
<evidence type="ECO:0000256" key="3">
    <source>
        <dbReference type="ARBA" id="ARBA00007282"/>
    </source>
</evidence>
<keyword evidence="6 8" id="KW-1133">Transmembrane helix</keyword>
<accession>K2SGT5</accession>
<evidence type="ECO:0000259" key="9">
    <source>
        <dbReference type="Pfam" id="PF13813"/>
    </source>
</evidence>
<organism evidence="10 11">
    <name type="scientific">Macrophomina phaseolina (strain MS6)</name>
    <name type="common">Charcoal rot fungus</name>
    <dbReference type="NCBI Taxonomy" id="1126212"/>
    <lineage>
        <taxon>Eukaryota</taxon>
        <taxon>Fungi</taxon>
        <taxon>Dikarya</taxon>
        <taxon>Ascomycota</taxon>
        <taxon>Pezizomycotina</taxon>
        <taxon>Dothideomycetes</taxon>
        <taxon>Dothideomycetes incertae sedis</taxon>
        <taxon>Botryosphaeriales</taxon>
        <taxon>Botryosphaeriaceae</taxon>
        <taxon>Macrophomina</taxon>
    </lineage>
</organism>
<feature type="transmembrane region" description="Helical" evidence="8">
    <location>
        <begin position="138"/>
        <end position="156"/>
    </location>
</feature>
<feature type="domain" description="Wax synthase" evidence="9">
    <location>
        <begin position="24"/>
        <end position="109"/>
    </location>
</feature>
<dbReference type="GO" id="GO:0006629">
    <property type="term" value="P:lipid metabolic process"/>
    <property type="evidence" value="ECO:0007669"/>
    <property type="project" value="InterPro"/>
</dbReference>
<comment type="pathway">
    <text evidence="2">Secondary metabolite biosynthesis.</text>
</comment>
<dbReference type="HOGENOM" id="CLU_032731_2_0_1"/>
<protein>
    <recommendedName>
        <fullName evidence="9">Wax synthase domain-containing protein</fullName>
    </recommendedName>
</protein>
<dbReference type="Proteomes" id="UP000007129">
    <property type="component" value="Unassembled WGS sequence"/>
</dbReference>
<keyword evidence="5 8" id="KW-0812">Transmembrane</keyword>
<dbReference type="InterPro" id="IPR044851">
    <property type="entry name" value="Wax_synthase"/>
</dbReference>
<reference evidence="10 11" key="1">
    <citation type="journal article" date="2012" name="BMC Genomics">
        <title>Tools to kill: Genome of one of the most destructive plant pathogenic fungi Macrophomina phaseolina.</title>
        <authorList>
            <person name="Islam M.S."/>
            <person name="Haque M.S."/>
            <person name="Islam M.M."/>
            <person name="Emdad E.M."/>
            <person name="Halim A."/>
            <person name="Hossen Q.M.M."/>
            <person name="Hossain M.Z."/>
            <person name="Ahmed B."/>
            <person name="Rahim S."/>
            <person name="Rahman M.S."/>
            <person name="Alam M.M."/>
            <person name="Hou S."/>
            <person name="Wan X."/>
            <person name="Saito J.A."/>
            <person name="Alam M."/>
        </authorList>
    </citation>
    <scope>NUCLEOTIDE SEQUENCE [LARGE SCALE GENOMIC DNA]</scope>
    <source>
        <strain evidence="10 11">MS6</strain>
    </source>
</reference>
<dbReference type="AlphaFoldDB" id="K2SGT5"/>
<dbReference type="Pfam" id="PF13813">
    <property type="entry name" value="MBOAT_2"/>
    <property type="match status" value="1"/>
</dbReference>
<evidence type="ECO:0000256" key="1">
    <source>
        <dbReference type="ARBA" id="ARBA00004141"/>
    </source>
</evidence>